<evidence type="ECO:0000313" key="6">
    <source>
        <dbReference type="EMBL" id="HJH43161.1"/>
    </source>
</evidence>
<evidence type="ECO:0000313" key="7">
    <source>
        <dbReference type="Proteomes" id="UP000789325"/>
    </source>
</evidence>
<name>A0A9D2VKL8_9ACTN</name>
<evidence type="ECO:0000256" key="2">
    <source>
        <dbReference type="ARBA" id="ARBA00022746"/>
    </source>
</evidence>
<dbReference type="NCBIfam" id="TIGR02734">
    <property type="entry name" value="crtI_fam"/>
    <property type="match status" value="1"/>
</dbReference>
<proteinExistence type="inferred from homology"/>
<sequence>MKRVIVIGAGIGGLASAVRLQHAGYEVALYEKEPQVGGKMNRICEDGFTFDVGPTIVMMPALYREVFEACGRDADDYIPMEKVEPLMDISFGPNDRLRLSNDLSSITETVEGVGERDAQGYFAYLALLYKRYLIAKDNFLERSFRGPLDFYNPKSLAAGVRLHTLGDAYSSVSRHVKDDRLRKALAFQTLYIGISPYEGPSLYMIIPMIELLYGVWFMKGGMYAMAQGLERLFLELGGELHLSTPVERIVIDYDGARGVEAGGRLDRADYVVCDADFPYAMKHLVDDAKARGRYTDAKIDSMAYSCSCFILYLGLDKRYDTDAVHSIRFAPDFRRNAADLFDDARFPDDPSFYCYAPCSLDPSLAPEGGQTLYVLVPVPPLSPDGPAWGPAEVAARRDRVLDLVERETAYDDVRSHIVFERIFTPLDFAERFNACNGATFGLRPTLFQSNYWRPHNKASSCDNLYFCGSSAHPGAGVPIVLLSAKLAVEELLRDDGRAEDAR</sequence>
<organism evidence="6 7">
    <name type="scientific">Rubneribacter badeniensis</name>
    <dbReference type="NCBI Taxonomy" id="2070688"/>
    <lineage>
        <taxon>Bacteria</taxon>
        <taxon>Bacillati</taxon>
        <taxon>Actinomycetota</taxon>
        <taxon>Coriobacteriia</taxon>
        <taxon>Eggerthellales</taxon>
        <taxon>Eggerthellaceae</taxon>
        <taxon>Rubneribacter</taxon>
    </lineage>
</organism>
<dbReference type="Proteomes" id="UP000789325">
    <property type="component" value="Unassembled WGS sequence"/>
</dbReference>
<evidence type="ECO:0000259" key="5">
    <source>
        <dbReference type="Pfam" id="PF01593"/>
    </source>
</evidence>
<evidence type="ECO:0000256" key="3">
    <source>
        <dbReference type="ARBA" id="ARBA00023002"/>
    </source>
</evidence>
<dbReference type="GO" id="GO:0016491">
    <property type="term" value="F:oxidoreductase activity"/>
    <property type="evidence" value="ECO:0007669"/>
    <property type="project" value="UniProtKB-KW"/>
</dbReference>
<dbReference type="PRINTS" id="PR00419">
    <property type="entry name" value="ADXRDTASE"/>
</dbReference>
<dbReference type="PANTHER" id="PTHR43734:SF1">
    <property type="entry name" value="PHYTOENE DESATURASE"/>
    <property type="match status" value="1"/>
</dbReference>
<keyword evidence="3 4" id="KW-0560">Oxidoreductase</keyword>
<comment type="pathway">
    <text evidence="1 4">Carotenoid biosynthesis.</text>
</comment>
<protein>
    <submittedName>
        <fullName evidence="6">Phytoene desaturase</fullName>
    </submittedName>
</protein>
<gene>
    <name evidence="6" type="primary">crtI</name>
    <name evidence="6" type="ORF">K8V16_05125</name>
</gene>
<dbReference type="EMBL" id="DYZL01000102">
    <property type="protein sequence ID" value="HJH43161.1"/>
    <property type="molecule type" value="Genomic_DNA"/>
</dbReference>
<dbReference type="PANTHER" id="PTHR43734">
    <property type="entry name" value="PHYTOENE DESATURASE"/>
    <property type="match status" value="1"/>
</dbReference>
<comment type="caution">
    <text evidence="6">The sequence shown here is derived from an EMBL/GenBank/DDBJ whole genome shotgun (WGS) entry which is preliminary data.</text>
</comment>
<evidence type="ECO:0000256" key="1">
    <source>
        <dbReference type="ARBA" id="ARBA00004829"/>
    </source>
</evidence>
<dbReference type="SUPFAM" id="SSF51905">
    <property type="entry name" value="FAD/NAD(P)-binding domain"/>
    <property type="match status" value="1"/>
</dbReference>
<reference evidence="6" key="1">
    <citation type="journal article" date="2021" name="PeerJ">
        <title>Extensive microbial diversity within the chicken gut microbiome revealed by metagenomics and culture.</title>
        <authorList>
            <person name="Gilroy R."/>
            <person name="Ravi A."/>
            <person name="Getino M."/>
            <person name="Pursley I."/>
            <person name="Horton D.L."/>
            <person name="Alikhan N.F."/>
            <person name="Baker D."/>
            <person name="Gharbi K."/>
            <person name="Hall N."/>
            <person name="Watson M."/>
            <person name="Adriaenssens E.M."/>
            <person name="Foster-Nyarko E."/>
            <person name="Jarju S."/>
            <person name="Secka A."/>
            <person name="Antonio M."/>
            <person name="Oren A."/>
            <person name="Chaudhuri R.R."/>
            <person name="La Ragione R."/>
            <person name="Hildebrand F."/>
            <person name="Pallen M.J."/>
        </authorList>
    </citation>
    <scope>NUCLEOTIDE SEQUENCE</scope>
    <source>
        <strain evidence="6">USAMLcec12-2067</strain>
    </source>
</reference>
<dbReference type="InterPro" id="IPR002937">
    <property type="entry name" value="Amino_oxidase"/>
</dbReference>
<dbReference type="GO" id="GO:0016117">
    <property type="term" value="P:carotenoid biosynthetic process"/>
    <property type="evidence" value="ECO:0007669"/>
    <property type="project" value="UniProtKB-KW"/>
</dbReference>
<dbReference type="AlphaFoldDB" id="A0A9D2VKL8"/>
<keyword evidence="2 4" id="KW-0125">Carotenoid biosynthesis</keyword>
<dbReference type="Gene3D" id="3.50.50.60">
    <property type="entry name" value="FAD/NAD(P)-binding domain"/>
    <property type="match status" value="2"/>
</dbReference>
<dbReference type="InterPro" id="IPR014105">
    <property type="entry name" value="Carotenoid/retinoid_OxRdtase"/>
</dbReference>
<reference evidence="6" key="2">
    <citation type="submission" date="2021-09" db="EMBL/GenBank/DDBJ databases">
        <authorList>
            <person name="Gilroy R."/>
        </authorList>
    </citation>
    <scope>NUCLEOTIDE SEQUENCE</scope>
    <source>
        <strain evidence="6">USAMLcec12-2067</strain>
    </source>
</reference>
<dbReference type="InterPro" id="IPR036188">
    <property type="entry name" value="FAD/NAD-bd_sf"/>
</dbReference>
<feature type="domain" description="Amine oxidase" evidence="5">
    <location>
        <begin position="11"/>
        <end position="492"/>
    </location>
</feature>
<dbReference type="RefSeq" id="WP_273532504.1">
    <property type="nucleotide sequence ID" value="NZ_DBEYRC010000128.1"/>
</dbReference>
<evidence type="ECO:0000256" key="4">
    <source>
        <dbReference type="RuleBase" id="RU362075"/>
    </source>
</evidence>
<comment type="similarity">
    <text evidence="4">Belongs to the carotenoid/retinoid oxidoreductase family.</text>
</comment>
<dbReference type="Pfam" id="PF01593">
    <property type="entry name" value="Amino_oxidase"/>
    <property type="match status" value="1"/>
</dbReference>
<accession>A0A9D2VKL8</accession>